<dbReference type="RefSeq" id="WP_233089999.1">
    <property type="nucleotide sequence ID" value="NZ_BAABWN010000007.1"/>
</dbReference>
<evidence type="ECO:0000313" key="1">
    <source>
        <dbReference type="EMBL" id="GAA6168439.1"/>
    </source>
</evidence>
<accession>A0ABQ0A9V6</accession>
<comment type="caution">
    <text evidence="1">The sequence shown here is derived from an EMBL/GenBank/DDBJ whole genome shotgun (WGS) entry which is preliminary data.</text>
</comment>
<sequence>MTADSPEFMTPMSQKLYANDQTKRFTQGLNRSHSRDSTPTLKIHYVDKIVALPYAHFRKIELKKGVITLEIGDQIITVVGQYLQPVLDAISQFELRDLAVSSKADLAKGEGISFIESIIITTNEKV</sequence>
<proteinExistence type="predicted"/>
<name>A0ABQ0A9V6_9GAMM</name>
<gene>
    <name evidence="1" type="ORF">NBRC116591_22500</name>
</gene>
<reference evidence="1 2" key="1">
    <citation type="submission" date="2024-04" db="EMBL/GenBank/DDBJ databases">
        <title>Draft genome sequence of Sessilibacter corallicola NBRC 116591.</title>
        <authorList>
            <person name="Miyakawa T."/>
            <person name="Kusuya Y."/>
            <person name="Miura T."/>
        </authorList>
    </citation>
    <scope>NUCLEOTIDE SEQUENCE [LARGE SCALE GENOMIC DNA]</scope>
    <source>
        <strain evidence="1 2">KU-00831-HH</strain>
    </source>
</reference>
<evidence type="ECO:0000313" key="2">
    <source>
        <dbReference type="Proteomes" id="UP001465153"/>
    </source>
</evidence>
<organism evidence="1 2">
    <name type="scientific">Sessilibacter corallicola</name>
    <dbReference type="NCBI Taxonomy" id="2904075"/>
    <lineage>
        <taxon>Bacteria</taxon>
        <taxon>Pseudomonadati</taxon>
        <taxon>Pseudomonadota</taxon>
        <taxon>Gammaproteobacteria</taxon>
        <taxon>Cellvibrionales</taxon>
        <taxon>Cellvibrionaceae</taxon>
        <taxon>Sessilibacter</taxon>
    </lineage>
</organism>
<dbReference type="Proteomes" id="UP001465153">
    <property type="component" value="Unassembled WGS sequence"/>
</dbReference>
<protein>
    <submittedName>
        <fullName evidence="1">Uncharacterized protein</fullName>
    </submittedName>
</protein>
<dbReference type="EMBL" id="BAABWN010000007">
    <property type="protein sequence ID" value="GAA6168439.1"/>
    <property type="molecule type" value="Genomic_DNA"/>
</dbReference>
<keyword evidence="2" id="KW-1185">Reference proteome</keyword>